<dbReference type="Proteomes" id="UP001153069">
    <property type="component" value="Unassembled WGS sequence"/>
</dbReference>
<feature type="region of interest" description="Disordered" evidence="1">
    <location>
        <begin position="121"/>
        <end position="145"/>
    </location>
</feature>
<comment type="caution">
    <text evidence="2">The sequence shown here is derived from an EMBL/GenBank/DDBJ whole genome shotgun (WGS) entry which is preliminary data.</text>
</comment>
<organism evidence="2 3">
    <name type="scientific">Seminavis robusta</name>
    <dbReference type="NCBI Taxonomy" id="568900"/>
    <lineage>
        <taxon>Eukaryota</taxon>
        <taxon>Sar</taxon>
        <taxon>Stramenopiles</taxon>
        <taxon>Ochrophyta</taxon>
        <taxon>Bacillariophyta</taxon>
        <taxon>Bacillariophyceae</taxon>
        <taxon>Bacillariophycidae</taxon>
        <taxon>Naviculales</taxon>
        <taxon>Naviculaceae</taxon>
        <taxon>Seminavis</taxon>
    </lineage>
</organism>
<evidence type="ECO:0000256" key="1">
    <source>
        <dbReference type="SAM" id="MobiDB-lite"/>
    </source>
</evidence>
<dbReference type="EMBL" id="CAICTM010000493">
    <property type="protein sequence ID" value="CAB9511637.1"/>
    <property type="molecule type" value="Genomic_DNA"/>
</dbReference>
<dbReference type="AlphaFoldDB" id="A0A9N8DZ93"/>
<name>A0A9N8DZ93_9STRA</name>
<gene>
    <name evidence="2" type="ORF">SEMRO_494_G154330.1</name>
</gene>
<feature type="region of interest" description="Disordered" evidence="1">
    <location>
        <begin position="1"/>
        <end position="52"/>
    </location>
</feature>
<protein>
    <submittedName>
        <fullName evidence="2">Uncharacterized protein</fullName>
    </submittedName>
</protein>
<feature type="region of interest" description="Disordered" evidence="1">
    <location>
        <begin position="174"/>
        <end position="195"/>
    </location>
</feature>
<feature type="compositionally biased region" description="Low complexity" evidence="1">
    <location>
        <begin position="243"/>
        <end position="253"/>
    </location>
</feature>
<proteinExistence type="predicted"/>
<evidence type="ECO:0000313" key="2">
    <source>
        <dbReference type="EMBL" id="CAB9511637.1"/>
    </source>
</evidence>
<feature type="compositionally biased region" description="Polar residues" evidence="1">
    <location>
        <begin position="1"/>
        <end position="11"/>
    </location>
</feature>
<feature type="compositionally biased region" description="Basic and acidic residues" evidence="1">
    <location>
        <begin position="19"/>
        <end position="52"/>
    </location>
</feature>
<reference evidence="2" key="1">
    <citation type="submission" date="2020-06" db="EMBL/GenBank/DDBJ databases">
        <authorList>
            <consortium name="Plant Systems Biology data submission"/>
        </authorList>
    </citation>
    <scope>NUCLEOTIDE SEQUENCE</scope>
    <source>
        <strain evidence="2">D6</strain>
    </source>
</reference>
<feature type="compositionally biased region" description="Low complexity" evidence="1">
    <location>
        <begin position="174"/>
        <end position="192"/>
    </location>
</feature>
<evidence type="ECO:0000313" key="3">
    <source>
        <dbReference type="Proteomes" id="UP001153069"/>
    </source>
</evidence>
<feature type="region of interest" description="Disordered" evidence="1">
    <location>
        <begin position="237"/>
        <end position="262"/>
    </location>
</feature>
<accession>A0A9N8DZ93</accession>
<sequence length="262" mass="29105">MFWEFGSSQVAPTEGAAEPLRDDVGDHSRDQEGDSRDEEKFDNHHNKQQNEHVSDVSMFSALTELLLNPFLDGYCQTPFCSDGDYLPPSCPAGRHYYTTPEYSKPHPDVPVPVVETHGSEEYGDICRSPSGASSGAGSHGKKRRQRPLALAVGYGHDWKDMDGRRVVITPSASRLSQYHHQQQHQSSPSYRPLTCTCTSPKSNNSLVLPESSNQNDSPHRTKPVMCKFCANNNRIRDLEVPPSHSSGTISSQSQKRTFGAYL</sequence>
<keyword evidence="3" id="KW-1185">Reference proteome</keyword>